<dbReference type="Gene3D" id="3.40.1180.10">
    <property type="entry name" value="Decaprenyl diphosphate synthase-like"/>
    <property type="match status" value="1"/>
</dbReference>
<dbReference type="Proteomes" id="UP000315983">
    <property type="component" value="Unassembled WGS sequence"/>
</dbReference>
<comment type="similarity">
    <text evidence="4">Belongs to the UPP synthase family. Z-FPP synthase subfamily.</text>
</comment>
<dbReference type="NCBIfam" id="NF011403">
    <property type="entry name" value="PRK14828.1"/>
    <property type="match status" value="1"/>
</dbReference>
<comment type="subunit">
    <text evidence="5">Homodimer.</text>
</comment>
<dbReference type="PROSITE" id="PS01066">
    <property type="entry name" value="UPP_SYNTHASE"/>
    <property type="match status" value="1"/>
</dbReference>
<feature type="binding site" evidence="5">
    <location>
        <position position="61"/>
    </location>
    <ligand>
        <name>substrate</name>
    </ligand>
</feature>
<keyword evidence="9" id="KW-1185">Reference proteome</keyword>
<dbReference type="InterPro" id="IPR001441">
    <property type="entry name" value="UPP_synth-like"/>
</dbReference>
<protein>
    <recommendedName>
        <fullName evidence="5">Isoprenyl transferase</fullName>
        <ecNumber evidence="5">2.5.1.-</ecNumber>
    </recommendedName>
</protein>
<evidence type="ECO:0000313" key="6">
    <source>
        <dbReference type="EMBL" id="GIM84924.1"/>
    </source>
</evidence>
<comment type="caution">
    <text evidence="5">Lacks conserved residue(s) required for the propagation of feature annotation.</text>
</comment>
<evidence type="ECO:0000256" key="5">
    <source>
        <dbReference type="HAMAP-Rule" id="MF_01139"/>
    </source>
</evidence>
<proteinExistence type="inferred from homology"/>
<feature type="active site" evidence="5">
    <location>
        <position position="56"/>
    </location>
</feature>
<keyword evidence="1 5" id="KW-0808">Transferase</keyword>
<dbReference type="HAMAP" id="MF_01139">
    <property type="entry name" value="ISPT"/>
    <property type="match status" value="1"/>
</dbReference>
<evidence type="ECO:0000256" key="3">
    <source>
        <dbReference type="ARBA" id="ARBA00022842"/>
    </source>
</evidence>
<keyword evidence="2 5" id="KW-0479">Metal-binding</keyword>
<comment type="function">
    <text evidence="5">Catalyzes the condensation of isopentenyl diphosphate (IPP) with allylic pyrophosphates generating different type of terpenoids.</text>
</comment>
<dbReference type="CDD" id="cd00475">
    <property type="entry name" value="Cis_IPPS"/>
    <property type="match status" value="1"/>
</dbReference>
<evidence type="ECO:0000256" key="2">
    <source>
        <dbReference type="ARBA" id="ARBA00022723"/>
    </source>
</evidence>
<feature type="binding site" evidence="5">
    <location>
        <position position="247"/>
    </location>
    <ligand>
        <name>Mg(2+)</name>
        <dbReference type="ChEBI" id="CHEBI:18420"/>
    </ligand>
</feature>
<keyword evidence="3 5" id="KW-0460">Magnesium</keyword>
<organism evidence="7 8">
    <name type="scientific">Salinispora arenicola</name>
    <dbReference type="NCBI Taxonomy" id="168697"/>
    <lineage>
        <taxon>Bacteria</taxon>
        <taxon>Bacillati</taxon>
        <taxon>Actinomycetota</taxon>
        <taxon>Actinomycetes</taxon>
        <taxon>Micromonosporales</taxon>
        <taxon>Micromonosporaceae</taxon>
        <taxon>Salinispora</taxon>
    </lineage>
</organism>
<dbReference type="EC" id="2.5.1.-" evidence="5"/>
<reference evidence="6 9" key="2">
    <citation type="submission" date="2021-03" db="EMBL/GenBank/DDBJ databases">
        <title>Whole genome shotgun sequence of Salinispora arenicola NBRC 105043.</title>
        <authorList>
            <person name="Komaki H."/>
            <person name="Tamura T."/>
        </authorList>
    </citation>
    <scope>NUCLEOTIDE SEQUENCE [LARGE SCALE GENOMIC DNA]</scope>
    <source>
        <strain evidence="6 9">NBRC 105043</strain>
    </source>
</reference>
<dbReference type="PANTHER" id="PTHR10291:SF43">
    <property type="entry name" value="DEHYDRODOLICHYL DIPHOSPHATE SYNTHASE COMPLEX SUBUNIT DHDDS"/>
    <property type="match status" value="1"/>
</dbReference>
<evidence type="ECO:0000256" key="1">
    <source>
        <dbReference type="ARBA" id="ARBA00022679"/>
    </source>
</evidence>
<feature type="binding site" evidence="5">
    <location>
        <begin position="234"/>
        <end position="236"/>
    </location>
    <ligand>
        <name>substrate</name>
    </ligand>
</feature>
<name>A0A542XHZ8_SALAC</name>
<dbReference type="Pfam" id="PF01255">
    <property type="entry name" value="Prenyltransf"/>
    <property type="match status" value="1"/>
</dbReference>
<dbReference type="GO" id="GO:0016094">
    <property type="term" value="P:polyprenol biosynthetic process"/>
    <property type="evidence" value="ECO:0007669"/>
    <property type="project" value="TreeGrafter"/>
</dbReference>
<dbReference type="GO" id="GO:0033850">
    <property type="term" value="F:Z-farnesyl diphosphate synthase activity"/>
    <property type="evidence" value="ECO:0007669"/>
    <property type="project" value="TreeGrafter"/>
</dbReference>
<comment type="cofactor">
    <cofactor evidence="5">
        <name>Mg(2+)</name>
        <dbReference type="ChEBI" id="CHEBI:18420"/>
    </cofactor>
    <text evidence="5">Binds 2 magnesium ions per subunit.</text>
</comment>
<dbReference type="PANTHER" id="PTHR10291">
    <property type="entry name" value="DEHYDRODOLICHYL DIPHOSPHATE SYNTHASE FAMILY MEMBER"/>
    <property type="match status" value="1"/>
</dbReference>
<dbReference type="FunFam" id="3.40.1180.10:FF:000003">
    <property type="entry name" value="Isoprenyl transferase 2"/>
    <property type="match status" value="1"/>
</dbReference>
<evidence type="ECO:0000313" key="9">
    <source>
        <dbReference type="Proteomes" id="UP000677457"/>
    </source>
</evidence>
<feature type="binding site" evidence="5">
    <location>
        <begin position="57"/>
        <end position="60"/>
    </location>
    <ligand>
        <name>substrate</name>
    </ligand>
</feature>
<sequence length="279" mass="31499">MACSPGNGIPNRDASLRSLLWQVMTLRDVVYSVYERRLTAKLAGKPVPRHVGVMCDGNRRWAREMGFVDPNDGHRVGAERIKELLRWCDAAGVGHVTLWLLSTDNLTRPAAQLDPLLQIIEDLTLELAEEGNPWRLRMVGALDVLPAPHAAGLKAAEERTRDRVGGAQVNIAVGYGGRREIADAVRSLLHQHAKAGTSIEQLAETFDVEHITEHLYTRGLPDPDLIIRTSGEQRMSGFLLWQSVHSEFYFCELNWPEFRRVDFLRALRSYATRQRRFGI</sequence>
<gene>
    <name evidence="6" type="primary">uppS</name>
    <name evidence="7" type="ORF">FB564_0465</name>
    <name evidence="6" type="ORF">Sar04_19800</name>
</gene>
<feature type="binding site" evidence="5">
    <location>
        <begin position="102"/>
        <end position="104"/>
    </location>
    <ligand>
        <name>substrate</name>
    </ligand>
</feature>
<evidence type="ECO:0000256" key="4">
    <source>
        <dbReference type="ARBA" id="ARBA00038453"/>
    </source>
</evidence>
<evidence type="ECO:0000313" key="8">
    <source>
        <dbReference type="Proteomes" id="UP000315983"/>
    </source>
</evidence>
<evidence type="ECO:0000313" key="7">
    <source>
        <dbReference type="EMBL" id="TQL35420.1"/>
    </source>
</evidence>
<dbReference type="Proteomes" id="UP000677457">
    <property type="component" value="Unassembled WGS sequence"/>
</dbReference>
<feature type="binding site" evidence="5">
    <location>
        <position position="56"/>
    </location>
    <ligand>
        <name>Mg(2+)</name>
        <dbReference type="ChEBI" id="CHEBI:18420"/>
    </ligand>
</feature>
<feature type="binding site" evidence="5">
    <location>
        <position position="74"/>
    </location>
    <ligand>
        <name>substrate</name>
    </ligand>
</feature>
<feature type="active site" description="Proton acceptor" evidence="5">
    <location>
        <position position="105"/>
    </location>
</feature>
<accession>A0A542XHZ8</accession>
<dbReference type="EMBL" id="BOQM01000011">
    <property type="protein sequence ID" value="GIM84924.1"/>
    <property type="molecule type" value="Genomic_DNA"/>
</dbReference>
<reference evidence="7 8" key="1">
    <citation type="submission" date="2019-06" db="EMBL/GenBank/DDBJ databases">
        <title>Sequencing the genomes of 1000 actinobacteria strains.</title>
        <authorList>
            <person name="Klenk H.-P."/>
        </authorList>
    </citation>
    <scope>NUCLEOTIDE SEQUENCE [LARGE SCALE GENOMIC DNA]</scope>
    <source>
        <strain evidence="7 8">DSM 44819</strain>
    </source>
</reference>
<dbReference type="NCBIfam" id="TIGR00055">
    <property type="entry name" value="uppS"/>
    <property type="match status" value="1"/>
</dbReference>
<dbReference type="GO" id="GO:0005886">
    <property type="term" value="C:plasma membrane"/>
    <property type="evidence" value="ECO:0007669"/>
    <property type="project" value="TreeGrafter"/>
</dbReference>
<dbReference type="SUPFAM" id="SSF64005">
    <property type="entry name" value="Undecaprenyl diphosphate synthase"/>
    <property type="match status" value="1"/>
</dbReference>
<feature type="binding site" evidence="5">
    <location>
        <position position="228"/>
    </location>
    <ligand>
        <name>substrate</name>
    </ligand>
</feature>
<feature type="binding site" evidence="5">
    <location>
        <position position="108"/>
    </location>
    <ligand>
        <name>substrate</name>
    </ligand>
</feature>
<dbReference type="InterPro" id="IPR018520">
    <property type="entry name" value="UPP_synth-like_CS"/>
</dbReference>
<dbReference type="EMBL" id="VFOL01000001">
    <property type="protein sequence ID" value="TQL35420.1"/>
    <property type="molecule type" value="Genomic_DNA"/>
</dbReference>
<dbReference type="AlphaFoldDB" id="A0A542XHZ8"/>
<dbReference type="InterPro" id="IPR036424">
    <property type="entry name" value="UPP_synth-like_sf"/>
</dbReference>
<dbReference type="GO" id="GO:0045547">
    <property type="term" value="F:ditrans,polycis-polyprenyl diphosphate synthase [(2E,6E)-farnesyl diphosphate specific] activity"/>
    <property type="evidence" value="ECO:0007669"/>
    <property type="project" value="TreeGrafter"/>
</dbReference>
<dbReference type="GO" id="GO:0000287">
    <property type="term" value="F:magnesium ion binding"/>
    <property type="evidence" value="ECO:0007669"/>
    <property type="project" value="UniProtKB-UniRule"/>
</dbReference>
<comment type="caution">
    <text evidence="7">The sequence shown here is derived from an EMBL/GenBank/DDBJ whole genome shotgun (WGS) entry which is preliminary data.</text>
</comment>